<reference evidence="2 3" key="1">
    <citation type="submission" date="2016-04" db="EMBL/GenBank/DDBJ databases">
        <title>A degradative enzymes factory behind the ericoid mycorrhizal symbiosis.</title>
        <authorList>
            <consortium name="DOE Joint Genome Institute"/>
            <person name="Martino E."/>
            <person name="Morin E."/>
            <person name="Grelet G."/>
            <person name="Kuo A."/>
            <person name="Kohler A."/>
            <person name="Daghino S."/>
            <person name="Barry K."/>
            <person name="Choi C."/>
            <person name="Cichocki N."/>
            <person name="Clum A."/>
            <person name="Copeland A."/>
            <person name="Hainaut M."/>
            <person name="Haridas S."/>
            <person name="Labutti K."/>
            <person name="Lindquist E."/>
            <person name="Lipzen A."/>
            <person name="Khouja H.-R."/>
            <person name="Murat C."/>
            <person name="Ohm R."/>
            <person name="Olson A."/>
            <person name="Spatafora J."/>
            <person name="Veneault-Fourrey C."/>
            <person name="Henrissat B."/>
            <person name="Grigoriev I."/>
            <person name="Martin F."/>
            <person name="Perotto S."/>
        </authorList>
    </citation>
    <scope>NUCLEOTIDE SEQUENCE [LARGE SCALE GENOMIC DNA]</scope>
    <source>
        <strain evidence="2 3">F</strain>
    </source>
</reference>
<dbReference type="AlphaFoldDB" id="A0A2J6REX3"/>
<sequence>MAASSLIQLLLLCSQCLPVIAQLQFISYNGSITGNLQPGASAPSSCQSYYLPPIGNATFQVGVNPPWDTNPFYFAFYAAGNVAANLPALECGSGLCTYDSIWDLGFITAEDKCIVNATGDECNGFYSSGQIYYLPIEALNLNEAKIAPIQLAGATGYSVTGDQSTASNLTVNNGFSFQQPHNYTLAGVNPCFWDQLYFYWNSSTPFTYALNFTNSTVSALFTLTAPYGIVSISYSGSRVDELQYKYDSWNPVDNGNYTAIALNTSNPKVPGFMFANGSRIEFKDNIAFASQVSSGVQVASKQWIALLTILGLGSFVLFF</sequence>
<proteinExistence type="predicted"/>
<dbReference type="EMBL" id="KZ613950">
    <property type="protein sequence ID" value="PMD37058.1"/>
    <property type="molecule type" value="Genomic_DNA"/>
</dbReference>
<gene>
    <name evidence="2" type="ORF">L207DRAFT_515485</name>
</gene>
<evidence type="ECO:0000313" key="2">
    <source>
        <dbReference type="EMBL" id="PMD37058.1"/>
    </source>
</evidence>
<feature type="signal peptide" evidence="1">
    <location>
        <begin position="1"/>
        <end position="21"/>
    </location>
</feature>
<feature type="chain" id="PRO_5014334700" evidence="1">
    <location>
        <begin position="22"/>
        <end position="319"/>
    </location>
</feature>
<organism evidence="2 3">
    <name type="scientific">Hyaloscypha variabilis (strain UAMH 11265 / GT02V1 / F)</name>
    <name type="common">Meliniomyces variabilis</name>
    <dbReference type="NCBI Taxonomy" id="1149755"/>
    <lineage>
        <taxon>Eukaryota</taxon>
        <taxon>Fungi</taxon>
        <taxon>Dikarya</taxon>
        <taxon>Ascomycota</taxon>
        <taxon>Pezizomycotina</taxon>
        <taxon>Leotiomycetes</taxon>
        <taxon>Helotiales</taxon>
        <taxon>Hyaloscyphaceae</taxon>
        <taxon>Hyaloscypha</taxon>
        <taxon>Hyaloscypha variabilis</taxon>
    </lineage>
</organism>
<protein>
    <submittedName>
        <fullName evidence="2">Uncharacterized protein</fullName>
    </submittedName>
</protein>
<evidence type="ECO:0000256" key="1">
    <source>
        <dbReference type="SAM" id="SignalP"/>
    </source>
</evidence>
<name>A0A2J6REX3_HYAVF</name>
<dbReference type="OrthoDB" id="3792661at2759"/>
<evidence type="ECO:0000313" key="3">
    <source>
        <dbReference type="Proteomes" id="UP000235786"/>
    </source>
</evidence>
<keyword evidence="3" id="KW-1185">Reference proteome</keyword>
<accession>A0A2J6REX3</accession>
<dbReference type="Proteomes" id="UP000235786">
    <property type="component" value="Unassembled WGS sequence"/>
</dbReference>
<keyword evidence="1" id="KW-0732">Signal</keyword>